<dbReference type="GO" id="GO:0004180">
    <property type="term" value="F:carboxypeptidase activity"/>
    <property type="evidence" value="ECO:0007669"/>
    <property type="project" value="UniProtKB-KW"/>
</dbReference>
<name>A0A6A4W857_AMPAM</name>
<feature type="active site" description="Proton acceptor 2" evidence="6">
    <location>
        <position position="271"/>
    </location>
</feature>
<feature type="binding site" evidence="10">
    <location>
        <position position="274"/>
    </location>
    <ligand>
        <name>Zn(2+)</name>
        <dbReference type="ChEBI" id="CHEBI:29105"/>
        <label>2</label>
        <note>catalytic</note>
    </ligand>
</feature>
<keyword evidence="12" id="KW-0482">Metalloprotease</keyword>
<proteinExistence type="inferred from homology"/>
<dbReference type="Proteomes" id="UP000440578">
    <property type="component" value="Unassembled WGS sequence"/>
</dbReference>
<feature type="binding site" evidence="10">
    <location>
        <position position="270"/>
    </location>
    <ligand>
        <name>Zn(2+)</name>
        <dbReference type="ChEBI" id="CHEBI:29105"/>
        <label>2</label>
        <note>catalytic</note>
    </ligand>
</feature>
<keyword evidence="8 12" id="KW-0479">Metal-binding</keyword>
<dbReference type="EC" id="3.4.-.-" evidence="12"/>
<feature type="binding site" evidence="8">
    <location>
        <position position="270"/>
    </location>
    <ligand>
        <name>Zn(2+)</name>
        <dbReference type="ChEBI" id="CHEBI:29105"/>
        <label>1</label>
        <note>catalytic</note>
    </ligand>
</feature>
<keyword evidence="8 12" id="KW-0862">Zinc</keyword>
<dbReference type="AlphaFoldDB" id="A0A6A4W857"/>
<feature type="active site" description="Proton donor 2" evidence="6">
    <location>
        <position position="408"/>
    </location>
</feature>
<dbReference type="PANTHER" id="PTHR10514:SF27">
    <property type="entry name" value="ANGIOTENSIN-CONVERTING ENZYME"/>
    <property type="match status" value="1"/>
</dbReference>
<evidence type="ECO:0000313" key="14">
    <source>
        <dbReference type="Proteomes" id="UP000440578"/>
    </source>
</evidence>
<reference evidence="13 14" key="1">
    <citation type="submission" date="2019-07" db="EMBL/GenBank/DDBJ databases">
        <title>Draft genome assembly of a fouling barnacle, Amphibalanus amphitrite (Darwin, 1854): The first reference genome for Thecostraca.</title>
        <authorList>
            <person name="Kim W."/>
        </authorList>
    </citation>
    <scope>NUCLEOTIDE SEQUENCE [LARGE SCALE GENOMIC DNA]</scope>
    <source>
        <strain evidence="13">SNU_AA5</strain>
        <tissue evidence="13">Soma without cirri and trophi</tissue>
    </source>
</reference>
<feature type="binding site" evidence="10">
    <location>
        <position position="298"/>
    </location>
    <ligand>
        <name>Zn(2+)</name>
        <dbReference type="ChEBI" id="CHEBI:29105"/>
        <label>2</label>
        <note>catalytic</note>
    </ligand>
</feature>
<evidence type="ECO:0000256" key="10">
    <source>
        <dbReference type="PIRSR" id="PIRSR601548-8"/>
    </source>
</evidence>
<evidence type="ECO:0000256" key="6">
    <source>
        <dbReference type="PIRSR" id="PIRSR601548-11"/>
    </source>
</evidence>
<feature type="binding site" evidence="8">
    <location>
        <position position="274"/>
    </location>
    <ligand>
        <name>Zn(2+)</name>
        <dbReference type="ChEBI" id="CHEBI:29105"/>
        <label>1</label>
        <note>catalytic</note>
    </ligand>
</feature>
<comment type="caution">
    <text evidence="13">The sequence shown here is derived from an EMBL/GenBank/DDBJ whole genome shotgun (WGS) entry which is preliminary data.</text>
</comment>
<sequence>MLTVCLFVCVPPVSRLRDAVDVWLDAYNTGLQRVRHSTASLAWDMSVNTTRQSMEKLALYGQDLTFDESPPEAQEIRRLSELLTPLQTRQIGLISDRPRYPENMYFSARSLMVRLERTFSSATVCDQEHCYHAEPDLQTLMETSRDPDRLLWAWTGWRKAVGPPMREVYPQLIDVLNSGARHAGFPDMGAVWRYELEMPNIEQTAAGLYEEIKPLYQQLHALVRAQLRSYYGPQLVSDDGPIPAHLLGKIPTRILMCLERNERDFGVIHHEMGHIQYFMAYRHLPTILRDGANSAFHEAVGDTFFYSIFGPAHLRRLGLIDDDGFSPERSLQLLLQRALAKIPLIGFSLSLDRWRWQVYAGRVAPERYNAAWWQLREQLSGVQHPACTAKQMEAGCNADGMDPGAKFHVADNIPHIRAMLSLGKGRSWQDALEVITGSREISAQPLLRYFQPLHDWLVAENRRTGRPVGWGGQ</sequence>
<feature type="binding site" evidence="8">
    <location>
        <position position="298"/>
    </location>
    <ligand>
        <name>Zn(2+)</name>
        <dbReference type="ChEBI" id="CHEBI:29105"/>
        <label>1</label>
        <note>catalytic</note>
    </ligand>
</feature>
<dbReference type="PANTHER" id="PTHR10514">
    <property type="entry name" value="ANGIOTENSIN-CONVERTING ENZYME"/>
    <property type="match status" value="1"/>
</dbReference>
<gene>
    <name evidence="13" type="primary">Ace_1</name>
    <name evidence="13" type="ORF">FJT64_024135</name>
</gene>
<keyword evidence="14" id="KW-1185">Reference proteome</keyword>
<protein>
    <recommendedName>
        <fullName evidence="12">Angiotensin-converting enzyme</fullName>
        <ecNumber evidence="12">3.4.-.-</ecNumber>
    </recommendedName>
</protein>
<evidence type="ECO:0000256" key="3">
    <source>
        <dbReference type="ARBA" id="ARBA00023157"/>
    </source>
</evidence>
<feature type="active site" description="Proton acceptor 1" evidence="5">
    <location>
        <position position="271"/>
    </location>
</feature>
<dbReference type="GO" id="GO:0046872">
    <property type="term" value="F:metal ion binding"/>
    <property type="evidence" value="ECO:0007669"/>
    <property type="project" value="UniProtKB-KW"/>
</dbReference>
<evidence type="ECO:0000256" key="12">
    <source>
        <dbReference type="RuleBase" id="RU361144"/>
    </source>
</evidence>
<keyword evidence="12" id="KW-0121">Carboxypeptidase</keyword>
<keyword evidence="3 9" id="KW-1015">Disulfide bond</keyword>
<keyword evidence="12" id="KW-0645">Protease</keyword>
<dbReference type="GO" id="GO:0008237">
    <property type="term" value="F:metallopeptidase activity"/>
    <property type="evidence" value="ECO:0007669"/>
    <property type="project" value="UniProtKB-KW"/>
</dbReference>
<comment type="similarity">
    <text evidence="1 11 12">Belongs to the peptidase M2 family.</text>
</comment>
<keyword evidence="2" id="KW-0732">Signal</keyword>
<dbReference type="OrthoDB" id="10029630at2759"/>
<feature type="active site" description="Proton donor 1" evidence="5">
    <location>
        <position position="408"/>
    </location>
</feature>
<feature type="disulfide bond" evidence="9">
    <location>
        <begin position="125"/>
        <end position="130"/>
    </location>
</feature>
<feature type="binding site" evidence="7">
    <location>
        <position position="417"/>
    </location>
    <ligand>
        <name>chloride</name>
        <dbReference type="ChEBI" id="CHEBI:17996"/>
        <label>1</label>
    </ligand>
</feature>
<dbReference type="GO" id="GO:0008241">
    <property type="term" value="F:peptidyl-dipeptidase activity"/>
    <property type="evidence" value="ECO:0007669"/>
    <property type="project" value="InterPro"/>
</dbReference>
<evidence type="ECO:0000256" key="8">
    <source>
        <dbReference type="PIRSR" id="PIRSR601548-3"/>
    </source>
</evidence>
<dbReference type="InterPro" id="IPR001548">
    <property type="entry name" value="Peptidase_M2"/>
</dbReference>
<keyword evidence="4 12" id="KW-0325">Glycoprotein</keyword>
<keyword evidence="12" id="KW-0378">Hydrolase</keyword>
<evidence type="ECO:0000256" key="1">
    <source>
        <dbReference type="ARBA" id="ARBA00008139"/>
    </source>
</evidence>
<dbReference type="GO" id="GO:0006508">
    <property type="term" value="P:proteolysis"/>
    <property type="evidence" value="ECO:0007669"/>
    <property type="project" value="UniProtKB-KW"/>
</dbReference>
<dbReference type="SUPFAM" id="SSF55486">
    <property type="entry name" value="Metalloproteases ('zincins'), catalytic domain"/>
    <property type="match status" value="1"/>
</dbReference>
<evidence type="ECO:0000256" key="5">
    <source>
        <dbReference type="PIRSR" id="PIRSR601548-1"/>
    </source>
</evidence>
<accession>A0A6A4W857</accession>
<evidence type="ECO:0000256" key="9">
    <source>
        <dbReference type="PIRSR" id="PIRSR601548-4"/>
    </source>
</evidence>
<evidence type="ECO:0000256" key="11">
    <source>
        <dbReference type="PROSITE-ProRule" id="PRU01355"/>
    </source>
</evidence>
<dbReference type="CDD" id="cd06461">
    <property type="entry name" value="M2_ACE"/>
    <property type="match status" value="1"/>
</dbReference>
<evidence type="ECO:0000256" key="7">
    <source>
        <dbReference type="PIRSR" id="PIRSR601548-2"/>
    </source>
</evidence>
<evidence type="ECO:0000256" key="2">
    <source>
        <dbReference type="ARBA" id="ARBA00022729"/>
    </source>
</evidence>
<organism evidence="13 14">
    <name type="scientific">Amphibalanus amphitrite</name>
    <name type="common">Striped barnacle</name>
    <name type="synonym">Balanus amphitrite</name>
    <dbReference type="NCBI Taxonomy" id="1232801"/>
    <lineage>
        <taxon>Eukaryota</taxon>
        <taxon>Metazoa</taxon>
        <taxon>Ecdysozoa</taxon>
        <taxon>Arthropoda</taxon>
        <taxon>Crustacea</taxon>
        <taxon>Multicrustacea</taxon>
        <taxon>Cirripedia</taxon>
        <taxon>Thoracica</taxon>
        <taxon>Thoracicalcarea</taxon>
        <taxon>Balanomorpha</taxon>
        <taxon>Balanoidea</taxon>
        <taxon>Balanidae</taxon>
        <taxon>Amphibalaninae</taxon>
        <taxon>Amphibalanus</taxon>
    </lineage>
</organism>
<dbReference type="GO" id="GO:0005886">
    <property type="term" value="C:plasma membrane"/>
    <property type="evidence" value="ECO:0007669"/>
    <property type="project" value="TreeGrafter"/>
</dbReference>
<dbReference type="PRINTS" id="PR00791">
    <property type="entry name" value="PEPDIPTASEA"/>
</dbReference>
<dbReference type="EMBL" id="VIIS01000904">
    <property type="protein sequence ID" value="KAF0303947.1"/>
    <property type="molecule type" value="Genomic_DNA"/>
</dbReference>
<dbReference type="Pfam" id="PF01401">
    <property type="entry name" value="Peptidase_M2"/>
    <property type="match status" value="2"/>
</dbReference>
<comment type="caution">
    <text evidence="11">Lacks conserved residue(s) required for the propagation of feature annotation.</text>
</comment>
<comment type="cofactor">
    <cofactor evidence="12">
        <name>Zn(2+)</name>
        <dbReference type="ChEBI" id="CHEBI:29105"/>
    </cofactor>
    <text evidence="12">Binds 2 Zn(2+) ions per subunit.</text>
</comment>
<evidence type="ECO:0000313" key="13">
    <source>
        <dbReference type="EMBL" id="KAF0303947.1"/>
    </source>
</evidence>
<evidence type="ECO:0000256" key="4">
    <source>
        <dbReference type="ARBA" id="ARBA00023180"/>
    </source>
</evidence>
<dbReference type="PROSITE" id="PS52011">
    <property type="entry name" value="PEPTIDASE_M2"/>
    <property type="match status" value="2"/>
</dbReference>